<dbReference type="RefSeq" id="WP_054535771.1">
    <property type="nucleotide sequence ID" value="NZ_LGKP01000025.1"/>
</dbReference>
<dbReference type="Gene3D" id="1.10.287.130">
    <property type="match status" value="1"/>
</dbReference>
<dbReference type="Pfam" id="PF00512">
    <property type="entry name" value="HisKA"/>
    <property type="match status" value="1"/>
</dbReference>
<keyword evidence="8" id="KW-1185">Reference proteome</keyword>
<dbReference type="SMART" id="SM00387">
    <property type="entry name" value="HATPase_c"/>
    <property type="match status" value="1"/>
</dbReference>
<keyword evidence="5" id="KW-0902">Two-component regulatory system</keyword>
<dbReference type="AlphaFoldDB" id="A0A0P6XRX5"/>
<protein>
    <recommendedName>
        <fullName evidence="2">histidine kinase</fullName>
        <ecNumber evidence="2">2.7.13.3</ecNumber>
    </recommendedName>
</protein>
<comment type="catalytic activity">
    <reaction evidence="1">
        <text>ATP + protein L-histidine = ADP + protein N-phospho-L-histidine.</text>
        <dbReference type="EC" id="2.7.13.3"/>
    </reaction>
</comment>
<organism evidence="7 8">
    <name type="scientific">Herpetosiphon geysericola</name>
    <dbReference type="NCBI Taxonomy" id="70996"/>
    <lineage>
        <taxon>Bacteria</taxon>
        <taxon>Bacillati</taxon>
        <taxon>Chloroflexota</taxon>
        <taxon>Chloroflexia</taxon>
        <taxon>Herpetosiphonales</taxon>
        <taxon>Herpetosiphonaceae</taxon>
        <taxon>Herpetosiphon</taxon>
    </lineage>
</organism>
<keyword evidence="3" id="KW-0597">Phosphoprotein</keyword>
<comment type="caution">
    <text evidence="7">The sequence shown here is derived from an EMBL/GenBank/DDBJ whole genome shotgun (WGS) entry which is preliminary data.</text>
</comment>
<evidence type="ECO:0000256" key="5">
    <source>
        <dbReference type="ARBA" id="ARBA00023012"/>
    </source>
</evidence>
<dbReference type="SUPFAM" id="SSF47384">
    <property type="entry name" value="Homodimeric domain of signal transducing histidine kinase"/>
    <property type="match status" value="1"/>
</dbReference>
<reference evidence="7 8" key="1">
    <citation type="submission" date="2015-07" db="EMBL/GenBank/DDBJ databases">
        <title>Whole genome sequence of Herpetosiphon geysericola DSM 7119.</title>
        <authorList>
            <person name="Hemp J."/>
            <person name="Ward L.M."/>
            <person name="Pace L.A."/>
            <person name="Fischer W.W."/>
        </authorList>
    </citation>
    <scope>NUCLEOTIDE SEQUENCE [LARGE SCALE GENOMIC DNA]</scope>
    <source>
        <strain evidence="7 8">DSM 7119</strain>
    </source>
</reference>
<dbReference type="GO" id="GO:0000155">
    <property type="term" value="F:phosphorelay sensor kinase activity"/>
    <property type="evidence" value="ECO:0007669"/>
    <property type="project" value="InterPro"/>
</dbReference>
<dbReference type="EC" id="2.7.13.3" evidence="2"/>
<proteinExistence type="predicted"/>
<dbReference type="PROSITE" id="PS50109">
    <property type="entry name" value="HIS_KIN"/>
    <property type="match status" value="1"/>
</dbReference>
<dbReference type="InterPro" id="IPR003594">
    <property type="entry name" value="HATPase_dom"/>
</dbReference>
<name>A0A0P6XRX5_9CHLR</name>
<evidence type="ECO:0000259" key="6">
    <source>
        <dbReference type="PROSITE" id="PS50109"/>
    </source>
</evidence>
<dbReference type="STRING" id="70996.SE18_17645"/>
<evidence type="ECO:0000256" key="3">
    <source>
        <dbReference type="ARBA" id="ARBA00022553"/>
    </source>
</evidence>
<evidence type="ECO:0000256" key="1">
    <source>
        <dbReference type="ARBA" id="ARBA00000085"/>
    </source>
</evidence>
<dbReference type="InterPro" id="IPR005467">
    <property type="entry name" value="His_kinase_dom"/>
</dbReference>
<dbReference type="PRINTS" id="PR00344">
    <property type="entry name" value="BCTRLSENSOR"/>
</dbReference>
<dbReference type="InterPro" id="IPR036890">
    <property type="entry name" value="HATPase_C_sf"/>
</dbReference>
<gene>
    <name evidence="7" type="ORF">SE18_17645</name>
</gene>
<evidence type="ECO:0000256" key="4">
    <source>
        <dbReference type="ARBA" id="ARBA00022777"/>
    </source>
</evidence>
<dbReference type="InterPro" id="IPR004358">
    <property type="entry name" value="Sig_transdc_His_kin-like_C"/>
</dbReference>
<dbReference type="PANTHER" id="PTHR43547">
    <property type="entry name" value="TWO-COMPONENT HISTIDINE KINASE"/>
    <property type="match status" value="1"/>
</dbReference>
<accession>A0A0P6XRX5</accession>
<dbReference type="Gene3D" id="3.30.565.10">
    <property type="entry name" value="Histidine kinase-like ATPase, C-terminal domain"/>
    <property type="match status" value="1"/>
</dbReference>
<dbReference type="PANTHER" id="PTHR43547:SF2">
    <property type="entry name" value="HYBRID SIGNAL TRANSDUCTION HISTIDINE KINASE C"/>
    <property type="match status" value="1"/>
</dbReference>
<dbReference type="OrthoDB" id="9806995at2"/>
<evidence type="ECO:0000313" key="8">
    <source>
        <dbReference type="Proteomes" id="UP000050277"/>
    </source>
</evidence>
<dbReference type="Proteomes" id="UP000050277">
    <property type="component" value="Unassembled WGS sequence"/>
</dbReference>
<evidence type="ECO:0000256" key="2">
    <source>
        <dbReference type="ARBA" id="ARBA00012438"/>
    </source>
</evidence>
<dbReference type="EMBL" id="LGKP01000025">
    <property type="protein sequence ID" value="KPL85454.1"/>
    <property type="molecule type" value="Genomic_DNA"/>
</dbReference>
<keyword evidence="4" id="KW-0808">Transferase</keyword>
<evidence type="ECO:0000313" key="7">
    <source>
        <dbReference type="EMBL" id="KPL85454.1"/>
    </source>
</evidence>
<feature type="domain" description="Histidine kinase" evidence="6">
    <location>
        <begin position="14"/>
        <end position="235"/>
    </location>
</feature>
<keyword evidence="4" id="KW-0418">Kinase</keyword>
<dbReference type="SUPFAM" id="SSF55874">
    <property type="entry name" value="ATPase domain of HSP90 chaperone/DNA topoisomerase II/histidine kinase"/>
    <property type="match status" value="1"/>
</dbReference>
<dbReference type="Pfam" id="PF02518">
    <property type="entry name" value="HATPase_c"/>
    <property type="match status" value="1"/>
</dbReference>
<dbReference type="InterPro" id="IPR036097">
    <property type="entry name" value="HisK_dim/P_sf"/>
</dbReference>
<dbReference type="InterPro" id="IPR003661">
    <property type="entry name" value="HisK_dim/P_dom"/>
</dbReference>
<sequence length="241" mass="26875">MSRASSFERATLDPFYHELRTSLTLIQTCTDLLMHADQIGQADLRNFLQIIRRGGTRIDRLVRDYILLAKGEYGVLSEEKIAQPTSVLPPLNLALLEVRAESHDRGVEVVSDLPETMPLVLANPDHLRLIIERLLSVALRFVRNAGDAVVVQTRTMPDSVAVVFTVEGAPLTDEDLPRIFDRFFVPQNLPLSREQHGLGLDLPVVKSLVELYGGKVAIERLAKGNVFAFTIPRAEPETSRS</sequence>